<organism evidence="1 2">
    <name type="scientific">Lepagella muris</name>
    <dbReference type="NCBI Taxonomy" id="3032870"/>
    <lineage>
        <taxon>Bacteria</taxon>
        <taxon>Pseudomonadati</taxon>
        <taxon>Bacteroidota</taxon>
        <taxon>Bacteroidia</taxon>
        <taxon>Bacteroidales</taxon>
        <taxon>Muribaculaceae</taxon>
        <taxon>Lepagella</taxon>
    </lineage>
</organism>
<dbReference type="EMBL" id="SRYB01000031">
    <property type="protein sequence ID" value="TGY77069.1"/>
    <property type="molecule type" value="Genomic_DNA"/>
</dbReference>
<protein>
    <submittedName>
        <fullName evidence="1">U32 family peptidase</fullName>
    </submittedName>
</protein>
<evidence type="ECO:0000313" key="2">
    <source>
        <dbReference type="Proteomes" id="UP000306319"/>
    </source>
</evidence>
<proteinExistence type="predicted"/>
<evidence type="ECO:0000313" key="1">
    <source>
        <dbReference type="EMBL" id="TGY77069.1"/>
    </source>
</evidence>
<keyword evidence="2" id="KW-1185">Reference proteome</keyword>
<dbReference type="Proteomes" id="UP000306319">
    <property type="component" value="Unassembled WGS sequence"/>
</dbReference>
<gene>
    <name evidence="1" type="ORF">E5331_16355</name>
</gene>
<reference evidence="1" key="1">
    <citation type="submission" date="2019-04" db="EMBL/GenBank/DDBJ databases">
        <title>Microbes associate with the intestines of laboratory mice.</title>
        <authorList>
            <person name="Navarre W."/>
            <person name="Wong E."/>
            <person name="Huang K."/>
            <person name="Tropini C."/>
            <person name="Ng K."/>
            <person name="Yu B."/>
        </authorList>
    </citation>
    <scope>NUCLEOTIDE SEQUENCE</scope>
    <source>
        <strain evidence="1">NM04_E33</strain>
    </source>
</reference>
<comment type="caution">
    <text evidence="1">The sequence shown here is derived from an EMBL/GenBank/DDBJ whole genome shotgun (WGS) entry which is preliminary data.</text>
</comment>
<name>A0AC61RCE5_9BACT</name>
<accession>A0AC61RCE5</accession>
<sequence>MVNPRKIELLAPAANKHIAKQAILHGADAVYLGATSHGARKAASNSIEDIAEVVDFAHQYRAKVYVTVNTIIYDRELKQVETLCRDLYKARVDALIVQDMAMLRLDLPPIALHASTQCDIRTPEKARFLQEVGFSQLVLARELTIPEIQSIVKSVDIPVECFIHGALCVSYSGRCHASCVATGRSANRGECAQICRLPYLLRDNAGRIISEDKHLLSLRDFNASHIIDRLIENGVSSFKIEGRLKEEDYVKNVVSFYNKRINELIKSRPNEYIRSSSGTSVCSFDPKLDKSFNRGFTTYFLESRRPASIASLLTPKSMGEVVNVSDLNNGDGISFFDHNNCYNGVNINRVENGKIITNKKINIPKGAIIHRTSDIEWQKLMRKDSAIRKITLKIDVDPTGITARDERGVEIRLPLDVKQDIAIKPMDIEREFAKLGNTVYSLVSFKSTLGADIFIPRSEISKLRRKMVYMLDMANLATYHFDMRRAENREFKFPAKILDYRDNVANSIAAAFYKEHGVTEIEYAIEERKKELEKGTVVMTTRYCILRELGLCKRNKPHGNFQLKRGEQSNIKYEEPLTLINGKISWNLRFNCNICEMEVLSR</sequence>